<feature type="transmembrane region" description="Helical" evidence="9">
    <location>
        <begin position="68"/>
        <end position="90"/>
    </location>
</feature>
<keyword evidence="7 9" id="KW-1133">Transmembrane helix</keyword>
<evidence type="ECO:0000313" key="11">
    <source>
        <dbReference type="Proteomes" id="UP000261212"/>
    </source>
</evidence>
<dbReference type="Proteomes" id="UP000261212">
    <property type="component" value="Unassembled WGS sequence"/>
</dbReference>
<dbReference type="InterPro" id="IPR050303">
    <property type="entry name" value="GatZ_KbaZ_carbometab"/>
</dbReference>
<evidence type="ECO:0000256" key="5">
    <source>
        <dbReference type="ARBA" id="ARBA00022683"/>
    </source>
</evidence>
<dbReference type="Pfam" id="PF03609">
    <property type="entry name" value="EII-Sor"/>
    <property type="match status" value="1"/>
</dbReference>
<comment type="subcellular location">
    <subcellularLocation>
        <location evidence="1">Cell membrane</location>
        <topology evidence="1">Multi-pass membrane protein</topology>
    </subcellularLocation>
</comment>
<keyword evidence="6 9" id="KW-0812">Transmembrane</keyword>
<feature type="transmembrane region" description="Helical" evidence="9">
    <location>
        <begin position="142"/>
        <end position="164"/>
    </location>
</feature>
<dbReference type="RefSeq" id="WP_117532580.1">
    <property type="nucleotide sequence ID" value="NZ_CP176644.1"/>
</dbReference>
<evidence type="ECO:0000256" key="6">
    <source>
        <dbReference type="ARBA" id="ARBA00022692"/>
    </source>
</evidence>
<keyword evidence="4" id="KW-0762">Sugar transport</keyword>
<evidence type="ECO:0000256" key="1">
    <source>
        <dbReference type="ARBA" id="ARBA00004651"/>
    </source>
</evidence>
<feature type="transmembrane region" description="Helical" evidence="9">
    <location>
        <begin position="26"/>
        <end position="47"/>
    </location>
</feature>
<evidence type="ECO:0000256" key="8">
    <source>
        <dbReference type="ARBA" id="ARBA00023136"/>
    </source>
</evidence>
<gene>
    <name evidence="10" type="ORF">DW687_09635</name>
</gene>
<evidence type="ECO:0000256" key="4">
    <source>
        <dbReference type="ARBA" id="ARBA00022597"/>
    </source>
</evidence>
<keyword evidence="8 9" id="KW-0472">Membrane</keyword>
<feature type="transmembrane region" description="Helical" evidence="9">
    <location>
        <begin position="184"/>
        <end position="207"/>
    </location>
</feature>
<dbReference type="InterPro" id="IPR004700">
    <property type="entry name" value="PTS_IIC_man"/>
</dbReference>
<proteinExistence type="predicted"/>
<evidence type="ECO:0000313" key="10">
    <source>
        <dbReference type="EMBL" id="RGD73602.1"/>
    </source>
</evidence>
<evidence type="ECO:0000256" key="3">
    <source>
        <dbReference type="ARBA" id="ARBA00022475"/>
    </source>
</evidence>
<dbReference type="GO" id="GO:0009401">
    <property type="term" value="P:phosphoenolpyruvate-dependent sugar phosphotransferase system"/>
    <property type="evidence" value="ECO:0007669"/>
    <property type="project" value="UniProtKB-KW"/>
</dbReference>
<feature type="transmembrane region" description="Helical" evidence="9">
    <location>
        <begin position="96"/>
        <end position="122"/>
    </location>
</feature>
<keyword evidence="3" id="KW-1003">Cell membrane</keyword>
<name>A0A3E3DWF6_9FIRM</name>
<dbReference type="PANTHER" id="PTHR32502:SF8">
    <property type="entry name" value="N-ACETYLGALACTOSAMINE PERMEASE IIC COMPONENT 1"/>
    <property type="match status" value="1"/>
</dbReference>
<protein>
    <recommendedName>
        <fullName evidence="12">PTS sugar transporter subunit IIC</fullName>
    </recommendedName>
</protein>
<feature type="transmembrane region" description="Helical" evidence="9">
    <location>
        <begin position="219"/>
        <end position="246"/>
    </location>
</feature>
<keyword evidence="2" id="KW-0813">Transport</keyword>
<reference evidence="10 11" key="1">
    <citation type="submission" date="2018-08" db="EMBL/GenBank/DDBJ databases">
        <title>A genome reference for cultivated species of the human gut microbiota.</title>
        <authorList>
            <person name="Zou Y."/>
            <person name="Xue W."/>
            <person name="Luo G."/>
        </authorList>
    </citation>
    <scope>NUCLEOTIDE SEQUENCE [LARGE SCALE GENOMIC DNA]</scope>
    <source>
        <strain evidence="10 11">AM25-6</strain>
    </source>
</reference>
<evidence type="ECO:0008006" key="12">
    <source>
        <dbReference type="Google" id="ProtNLM"/>
    </source>
</evidence>
<evidence type="ECO:0000256" key="9">
    <source>
        <dbReference type="SAM" id="Phobius"/>
    </source>
</evidence>
<evidence type="ECO:0000256" key="2">
    <source>
        <dbReference type="ARBA" id="ARBA00022448"/>
    </source>
</evidence>
<dbReference type="AlphaFoldDB" id="A0A3E3DWF6"/>
<dbReference type="EMBL" id="QUSM01000005">
    <property type="protein sequence ID" value="RGD73602.1"/>
    <property type="molecule type" value="Genomic_DNA"/>
</dbReference>
<evidence type="ECO:0000256" key="7">
    <source>
        <dbReference type="ARBA" id="ARBA00022989"/>
    </source>
</evidence>
<comment type="caution">
    <text evidence="10">The sequence shown here is derived from an EMBL/GenBank/DDBJ whole genome shotgun (WGS) entry which is preliminary data.</text>
</comment>
<sequence>MEITLIQVVLISLIYALFHGNGGLPPIGMITTMVTPFTFSWLIGAVLGDWKQGLIIGATIQTINMTPVIIGGITTVDLWYSATLVIPLVISYGLDITAAVAIAAPVAVIANFLGQINIIGLFDLVYVPLGDKAAAEGNWKKLLYVSHVLPAVLNTAFKFVVAFMGVYAGTAATSLIINKIPESVMLGFGAAAGLMPAVGFAMFLALIGKMKFLPYFFVGFYLVKFAGLSTIVIGIIGLILGFIYMLNREGMNDSENLIGGN</sequence>
<accession>A0A3E3DWF6</accession>
<dbReference type="PROSITE" id="PS51106">
    <property type="entry name" value="PTS_EIIC_TYPE_4"/>
    <property type="match status" value="1"/>
</dbReference>
<keyword evidence="5" id="KW-0598">Phosphotransferase system</keyword>
<organism evidence="10 11">
    <name type="scientific">Anaerofustis stercorihominis</name>
    <dbReference type="NCBI Taxonomy" id="214853"/>
    <lineage>
        <taxon>Bacteria</taxon>
        <taxon>Bacillati</taxon>
        <taxon>Bacillota</taxon>
        <taxon>Clostridia</taxon>
        <taxon>Eubacteriales</taxon>
        <taxon>Eubacteriaceae</taxon>
        <taxon>Anaerofustis</taxon>
    </lineage>
</organism>
<dbReference type="GO" id="GO:0005886">
    <property type="term" value="C:plasma membrane"/>
    <property type="evidence" value="ECO:0007669"/>
    <property type="project" value="UniProtKB-SubCell"/>
</dbReference>
<dbReference type="PANTHER" id="PTHR32502">
    <property type="entry name" value="N-ACETYLGALACTOSAMINE PERMEASE II COMPONENT-RELATED"/>
    <property type="match status" value="1"/>
</dbReference>